<keyword evidence="8" id="KW-1185">Reference proteome</keyword>
<dbReference type="HOGENOM" id="CLU_051918_0_0_1"/>
<dbReference type="EMBL" id="KB308885">
    <property type="protein sequence ID" value="ELT96246.1"/>
    <property type="molecule type" value="Genomic_DNA"/>
</dbReference>
<dbReference type="CDD" id="cd00096">
    <property type="entry name" value="Ig"/>
    <property type="match status" value="2"/>
</dbReference>
<feature type="domain" description="Ig-like" evidence="5">
    <location>
        <begin position="141"/>
        <end position="231"/>
    </location>
</feature>
<proteinExistence type="predicted"/>
<feature type="domain" description="Ig-like" evidence="5">
    <location>
        <begin position="48"/>
        <end position="136"/>
    </location>
</feature>
<evidence type="ECO:0000313" key="8">
    <source>
        <dbReference type="Proteomes" id="UP000014760"/>
    </source>
</evidence>
<dbReference type="SUPFAM" id="SSF48726">
    <property type="entry name" value="Immunoglobulin"/>
    <property type="match status" value="4"/>
</dbReference>
<dbReference type="PANTHER" id="PTHR12231:SF218">
    <property type="entry name" value="MICROFIBRILLAR-ASSOCIATED PROTEIN 3-LIKE"/>
    <property type="match status" value="1"/>
</dbReference>
<dbReference type="OrthoDB" id="5985519at2759"/>
<sequence length="333" mass="37049">PDIKINNGGQELQIISSTVNDSGMYECLASNAAGNDQMIIDLRVWVPPSIDEANIVDNPRVVINRTVLLECPVDGVPPPTVEWQRNGEPLVIEKGTELLADGKHLQLTRVQVSHTARYTCIASNTAGQLTKNFDLEVLVPPTFIGQSRTEIIEVVQNRSAYLQCSTEGVPAPSIMWLKGSTPLLDFPYTNMREMGNGRRLELRNVQIEDEGTFTCRATNVAGQNDKQFRLKVHVPPRINGEREVMELSVIVRRPIRFECEATGQPQPSINWLKDGREISPEAFQNMRIADAGKVLQIISAQSGDTGSYTCSAENVAGRTNKRYSLQVHCKYFK</sequence>
<reference evidence="7" key="3">
    <citation type="submission" date="2015-06" db="UniProtKB">
        <authorList>
            <consortium name="EnsemblMetazoa"/>
        </authorList>
    </citation>
    <scope>IDENTIFICATION</scope>
</reference>
<keyword evidence="4" id="KW-0393">Immunoglobulin domain</keyword>
<dbReference type="InterPro" id="IPR003599">
    <property type="entry name" value="Ig_sub"/>
</dbReference>
<dbReference type="PROSITE" id="PS50835">
    <property type="entry name" value="IG_LIKE"/>
    <property type="match status" value="3"/>
</dbReference>
<dbReference type="STRING" id="283909.R7TXT4"/>
<dbReference type="OMA" id="HPIQFVW"/>
<evidence type="ECO:0000256" key="2">
    <source>
        <dbReference type="ARBA" id="ARBA00022737"/>
    </source>
</evidence>
<evidence type="ECO:0000313" key="7">
    <source>
        <dbReference type="EnsemblMetazoa" id="CapteP131933"/>
    </source>
</evidence>
<dbReference type="Gene3D" id="2.60.40.10">
    <property type="entry name" value="Immunoglobulins"/>
    <property type="match status" value="4"/>
</dbReference>
<evidence type="ECO:0000256" key="4">
    <source>
        <dbReference type="ARBA" id="ARBA00023319"/>
    </source>
</evidence>
<protein>
    <recommendedName>
        <fullName evidence="5">Ig-like domain-containing protein</fullName>
    </recommendedName>
</protein>
<reference evidence="8" key="1">
    <citation type="submission" date="2012-12" db="EMBL/GenBank/DDBJ databases">
        <authorList>
            <person name="Hellsten U."/>
            <person name="Grimwood J."/>
            <person name="Chapman J.A."/>
            <person name="Shapiro H."/>
            <person name="Aerts A."/>
            <person name="Otillar R.P."/>
            <person name="Terry A.Y."/>
            <person name="Boore J.L."/>
            <person name="Simakov O."/>
            <person name="Marletaz F."/>
            <person name="Cho S.-J."/>
            <person name="Edsinger-Gonzales E."/>
            <person name="Havlak P."/>
            <person name="Kuo D.-H."/>
            <person name="Larsson T."/>
            <person name="Lv J."/>
            <person name="Arendt D."/>
            <person name="Savage R."/>
            <person name="Osoegawa K."/>
            <person name="de Jong P."/>
            <person name="Lindberg D.R."/>
            <person name="Seaver E.C."/>
            <person name="Weisblat D.A."/>
            <person name="Putnam N.H."/>
            <person name="Grigoriev I.V."/>
            <person name="Rokhsar D.S."/>
        </authorList>
    </citation>
    <scope>NUCLEOTIDE SEQUENCE</scope>
    <source>
        <strain evidence="8">I ESC-2004</strain>
    </source>
</reference>
<dbReference type="SMART" id="SM00408">
    <property type="entry name" value="IGc2"/>
    <property type="match status" value="3"/>
</dbReference>
<dbReference type="GO" id="GO:0043005">
    <property type="term" value="C:neuron projection"/>
    <property type="evidence" value="ECO:0007669"/>
    <property type="project" value="TreeGrafter"/>
</dbReference>
<keyword evidence="3" id="KW-1015">Disulfide bond</keyword>
<keyword evidence="2" id="KW-0677">Repeat</keyword>
<dbReference type="InterPro" id="IPR036179">
    <property type="entry name" value="Ig-like_dom_sf"/>
</dbReference>
<evidence type="ECO:0000313" key="6">
    <source>
        <dbReference type="EMBL" id="ELT96246.1"/>
    </source>
</evidence>
<dbReference type="InterPro" id="IPR007110">
    <property type="entry name" value="Ig-like_dom"/>
</dbReference>
<evidence type="ECO:0000256" key="3">
    <source>
        <dbReference type="ARBA" id="ARBA00023157"/>
    </source>
</evidence>
<dbReference type="EnsemblMetazoa" id="CapteT131933">
    <property type="protein sequence ID" value="CapteP131933"/>
    <property type="gene ID" value="CapteG131933"/>
</dbReference>
<organism evidence="6">
    <name type="scientific">Capitella teleta</name>
    <name type="common">Polychaete worm</name>
    <dbReference type="NCBI Taxonomy" id="283909"/>
    <lineage>
        <taxon>Eukaryota</taxon>
        <taxon>Metazoa</taxon>
        <taxon>Spiralia</taxon>
        <taxon>Lophotrochozoa</taxon>
        <taxon>Annelida</taxon>
        <taxon>Polychaeta</taxon>
        <taxon>Sedentaria</taxon>
        <taxon>Scolecida</taxon>
        <taxon>Capitellidae</taxon>
        <taxon>Capitella</taxon>
    </lineage>
</organism>
<dbReference type="InterPro" id="IPR013783">
    <property type="entry name" value="Ig-like_fold"/>
</dbReference>
<dbReference type="EMBL" id="AMQN01002320">
    <property type="status" value="NOT_ANNOTATED_CDS"/>
    <property type="molecule type" value="Genomic_DNA"/>
</dbReference>
<dbReference type="AlphaFoldDB" id="R7TXT4"/>
<accession>R7TXT4</accession>
<feature type="non-terminal residue" evidence="6">
    <location>
        <position position="1"/>
    </location>
</feature>
<dbReference type="InterPro" id="IPR003598">
    <property type="entry name" value="Ig_sub2"/>
</dbReference>
<feature type="domain" description="Ig-like" evidence="5">
    <location>
        <begin position="236"/>
        <end position="326"/>
    </location>
</feature>
<dbReference type="InterPro" id="IPR051170">
    <property type="entry name" value="Neural/epithelial_adhesion"/>
</dbReference>
<dbReference type="Proteomes" id="UP000014760">
    <property type="component" value="Unassembled WGS sequence"/>
</dbReference>
<dbReference type="SMART" id="SM00409">
    <property type="entry name" value="IG"/>
    <property type="match status" value="3"/>
</dbReference>
<dbReference type="FunFam" id="2.60.40.10:FF:000130">
    <property type="entry name" value="Hemicentin 1"/>
    <property type="match status" value="3"/>
</dbReference>
<reference evidence="6 8" key="2">
    <citation type="journal article" date="2013" name="Nature">
        <title>Insights into bilaterian evolution from three spiralian genomes.</title>
        <authorList>
            <person name="Simakov O."/>
            <person name="Marletaz F."/>
            <person name="Cho S.J."/>
            <person name="Edsinger-Gonzales E."/>
            <person name="Havlak P."/>
            <person name="Hellsten U."/>
            <person name="Kuo D.H."/>
            <person name="Larsson T."/>
            <person name="Lv J."/>
            <person name="Arendt D."/>
            <person name="Savage R."/>
            <person name="Osoegawa K."/>
            <person name="de Jong P."/>
            <person name="Grimwood J."/>
            <person name="Chapman J.A."/>
            <person name="Shapiro H."/>
            <person name="Aerts A."/>
            <person name="Otillar R.P."/>
            <person name="Terry A.Y."/>
            <person name="Boore J.L."/>
            <person name="Grigoriev I.V."/>
            <person name="Lindberg D.R."/>
            <person name="Seaver E.C."/>
            <person name="Weisblat D.A."/>
            <person name="Putnam N.H."/>
            <person name="Rokhsar D.S."/>
        </authorList>
    </citation>
    <scope>NUCLEOTIDE SEQUENCE</scope>
    <source>
        <strain evidence="6 8">I ESC-2004</strain>
    </source>
</reference>
<dbReference type="PANTHER" id="PTHR12231">
    <property type="entry name" value="CTX-RELATED TYPE I TRANSMEMBRANE PROTEIN"/>
    <property type="match status" value="1"/>
</dbReference>
<gene>
    <name evidence="6" type="ORF">CAPTEDRAFT_131933</name>
</gene>
<dbReference type="InterPro" id="IPR013098">
    <property type="entry name" value="Ig_I-set"/>
</dbReference>
<evidence type="ECO:0000259" key="5">
    <source>
        <dbReference type="PROSITE" id="PS50835"/>
    </source>
</evidence>
<evidence type="ECO:0000256" key="1">
    <source>
        <dbReference type="ARBA" id="ARBA00022729"/>
    </source>
</evidence>
<dbReference type="Pfam" id="PF07679">
    <property type="entry name" value="I-set"/>
    <property type="match status" value="3"/>
</dbReference>
<keyword evidence="1" id="KW-0732">Signal</keyword>
<name>R7TXT4_CAPTE</name>